<evidence type="ECO:0000256" key="3">
    <source>
        <dbReference type="ARBA" id="ARBA00022525"/>
    </source>
</evidence>
<accession>A0A2P2HY99</accession>
<comment type="subcellular location">
    <subcellularLocation>
        <location evidence="1">Secreted</location>
    </subcellularLocation>
</comment>
<name>A0A2P2HY99_9CRUS</name>
<dbReference type="InterPro" id="IPR012349">
    <property type="entry name" value="Split_barrel_FMN-bd"/>
</dbReference>
<dbReference type="Gene3D" id="2.30.110.10">
    <property type="entry name" value="Electron Transport, Fmn-binding Protein, Chain A"/>
    <property type="match status" value="1"/>
</dbReference>
<keyword evidence="4" id="KW-0732">Signal</keyword>
<evidence type="ECO:0000313" key="9">
    <source>
        <dbReference type="EMBL" id="LAC20489.1"/>
    </source>
</evidence>
<feature type="transmembrane region" description="Helical" evidence="6">
    <location>
        <begin position="21"/>
        <end position="43"/>
    </location>
</feature>
<feature type="domain" description="CREG-like beta-barrel" evidence="7">
    <location>
        <begin position="68"/>
        <end position="234"/>
    </location>
</feature>
<keyword evidence="6" id="KW-1133">Transmembrane helix</keyword>
<proteinExistence type="evidence at transcript level"/>
<dbReference type="PANTHER" id="PTHR13343:SF17">
    <property type="entry name" value="CELLULAR REPRESSOR OF E1A-STIMULATED GENES, ISOFORM A"/>
    <property type="match status" value="1"/>
</dbReference>
<keyword evidence="5" id="KW-0325">Glycoprotein</keyword>
<evidence type="ECO:0000313" key="8">
    <source>
        <dbReference type="EMBL" id="LAB66757.1"/>
    </source>
</evidence>
<keyword evidence="6" id="KW-0812">Transmembrane</keyword>
<evidence type="ECO:0000256" key="1">
    <source>
        <dbReference type="ARBA" id="ARBA00004613"/>
    </source>
</evidence>
<organism evidence="8">
    <name type="scientific">Hirondellea gigas</name>
    <dbReference type="NCBI Taxonomy" id="1518452"/>
    <lineage>
        <taxon>Eukaryota</taxon>
        <taxon>Metazoa</taxon>
        <taxon>Ecdysozoa</taxon>
        <taxon>Arthropoda</taxon>
        <taxon>Crustacea</taxon>
        <taxon>Multicrustacea</taxon>
        <taxon>Malacostraca</taxon>
        <taxon>Eumalacostraca</taxon>
        <taxon>Peracarida</taxon>
        <taxon>Amphipoda</taxon>
        <taxon>Amphilochidea</taxon>
        <taxon>Lysianassida</taxon>
        <taxon>Lysianassidira</taxon>
        <taxon>Lysianassoidea</taxon>
        <taxon>Lysianassidae</taxon>
        <taxon>Hirondellea</taxon>
    </lineage>
</organism>
<dbReference type="EMBL" id="IACF01001027">
    <property type="protein sequence ID" value="LAB66757.1"/>
    <property type="molecule type" value="mRNA"/>
</dbReference>
<dbReference type="SUPFAM" id="SSF50475">
    <property type="entry name" value="FMN-binding split barrel"/>
    <property type="match status" value="1"/>
</dbReference>
<keyword evidence="6" id="KW-0472">Membrane</keyword>
<dbReference type="GO" id="GO:0005615">
    <property type="term" value="C:extracellular space"/>
    <property type="evidence" value="ECO:0007669"/>
    <property type="project" value="TreeGrafter"/>
</dbReference>
<dbReference type="PANTHER" id="PTHR13343">
    <property type="entry name" value="CREG1 PROTEIN"/>
    <property type="match status" value="1"/>
</dbReference>
<evidence type="ECO:0000256" key="5">
    <source>
        <dbReference type="ARBA" id="ARBA00023180"/>
    </source>
</evidence>
<keyword evidence="3" id="KW-0964">Secreted</keyword>
<dbReference type="GO" id="GO:0005737">
    <property type="term" value="C:cytoplasm"/>
    <property type="evidence" value="ECO:0007669"/>
    <property type="project" value="UniProtKB-ARBA"/>
</dbReference>
<dbReference type="EMBL" id="IACT01001127">
    <property type="protein sequence ID" value="LAC20489.1"/>
    <property type="molecule type" value="mRNA"/>
</dbReference>
<protein>
    <submittedName>
        <fullName evidence="8">Protein CREG1-like</fullName>
    </submittedName>
</protein>
<dbReference type="FunFam" id="2.30.110.10:FF:000004">
    <property type="entry name" value="Cellular repressor of E1A-stimulated genes 1"/>
    <property type="match status" value="1"/>
</dbReference>
<dbReference type="InterPro" id="IPR055343">
    <property type="entry name" value="CREG_beta-barrel"/>
</dbReference>
<evidence type="ECO:0000259" key="7">
    <source>
        <dbReference type="Pfam" id="PF13883"/>
    </source>
</evidence>
<dbReference type="AlphaFoldDB" id="A0A2P2HY99"/>
<comment type="similarity">
    <text evidence="2">Belongs to the CREG family.</text>
</comment>
<dbReference type="GO" id="GO:0012505">
    <property type="term" value="C:endomembrane system"/>
    <property type="evidence" value="ECO:0007669"/>
    <property type="project" value="UniProtKB-ARBA"/>
</dbReference>
<dbReference type="InterPro" id="IPR014631">
    <property type="entry name" value="CREG"/>
</dbReference>
<dbReference type="PIRSF" id="PIRSF036911">
    <property type="entry name" value="CREG"/>
    <property type="match status" value="1"/>
</dbReference>
<evidence type="ECO:0000256" key="2">
    <source>
        <dbReference type="ARBA" id="ARBA00009230"/>
    </source>
</evidence>
<evidence type="ECO:0000256" key="6">
    <source>
        <dbReference type="SAM" id="Phobius"/>
    </source>
</evidence>
<dbReference type="Pfam" id="PF13883">
    <property type="entry name" value="CREG_beta-barrel"/>
    <property type="match status" value="1"/>
</dbReference>
<evidence type="ECO:0000256" key="4">
    <source>
        <dbReference type="ARBA" id="ARBA00022729"/>
    </source>
</evidence>
<reference evidence="9" key="1">
    <citation type="submission" date="2017-11" db="EMBL/GenBank/DDBJ databases">
        <title>The sensing device of the deep-sea amphipod.</title>
        <authorList>
            <person name="Kobayashi H."/>
            <person name="Nagahama T."/>
            <person name="Arai W."/>
            <person name="Sasagawa Y."/>
            <person name="Umeda M."/>
            <person name="Hayashi T."/>
            <person name="Nikaido I."/>
            <person name="Watanabe H."/>
            <person name="Oguri K."/>
            <person name="Kitazato H."/>
            <person name="Fujioka K."/>
            <person name="Kido Y."/>
            <person name="Takami H."/>
        </authorList>
    </citation>
    <scope>NUCLEOTIDE SEQUENCE</scope>
    <source>
        <tissue evidence="9">Whole body</tissue>
    </source>
</reference>
<reference evidence="8" key="2">
    <citation type="journal article" date="2018" name="Biosci. Biotechnol. Biochem.">
        <title>Polysaccharide hydrolase of the hadal zone amphipods Hirondellea gigas.</title>
        <authorList>
            <person name="Kobayashi H."/>
            <person name="Nagahama T."/>
            <person name="Arai W."/>
            <person name="Sasagawa Y."/>
            <person name="Umeda M."/>
            <person name="Hayashi T."/>
            <person name="Nikaido I."/>
            <person name="Watanabe H."/>
            <person name="Oguri K."/>
            <person name="Kitazato H."/>
            <person name="Fujioka K."/>
            <person name="Kido Y."/>
            <person name="Takami H."/>
        </authorList>
    </citation>
    <scope>NUCLEOTIDE SEQUENCE</scope>
    <source>
        <tissue evidence="8">Whole body</tissue>
    </source>
</reference>
<sequence length="245" mass="27600">MTGNQYKPLTEVSSKRRICCSAFFLTTALCATVILVTVAAWQYQGRLRLDSVVVNDGALLQVYPPPPPYYQYARVARYITHVSDWASLATVSTHEGIQGYPFTNVFSISDGTVENSTGTPYFYLTALDLSVQDLQKDPRASMTASLAQSNYCRRQDLDPQDPRCAHLILTGEIVKLKRNSAEEDLAKNALFERHPEMLEWPTDHDWFFARLAIRHIYLLDFFGGAKVITPEDYYAASPTAQTDTI</sequence>